<proteinExistence type="predicted"/>
<name>A0AAJ1S8K5_9MYCO</name>
<keyword evidence="2" id="KW-0472">Membrane</keyword>
<reference evidence="3" key="1">
    <citation type="submission" date="2023-06" db="EMBL/GenBank/DDBJ databases">
        <title>Identification of two novel mycobacterium reveal diversities and complexities of Mycobacterium gordonae clade.</title>
        <authorList>
            <person name="Matsumoto Y."/>
            <person name="Nakamura S."/>
            <person name="Motooka D."/>
            <person name="Fukushima K."/>
        </authorList>
    </citation>
    <scope>NUCLEOTIDE SEQUENCE</scope>
    <source>
        <strain evidence="3">TY812</strain>
    </source>
</reference>
<dbReference type="Proteomes" id="UP001229081">
    <property type="component" value="Unassembled WGS sequence"/>
</dbReference>
<sequence length="201" mass="20757">MSIAPPPPVHPWPAQPPAPPSPRRRWIAIVAAGASGAIVAAAITAVIMVATTPKPAKPVKPAAAPTMTVTAAPAPPPVPLPTEQADAQTCHSWGTADMLVSAAGAAQAIIPQGMTFTDPAIQDHPEWKAGVLRAADLYQQAATALAPAPGTSSMLAQFADTTASALRTMSEAYKTFDPDSGYPVDVFRAGQKALYFLCEKK</sequence>
<keyword evidence="2" id="KW-1133">Transmembrane helix</keyword>
<dbReference type="RefSeq" id="WP_133437160.1">
    <property type="nucleotide sequence ID" value="NZ_JAUFSA010000004.1"/>
</dbReference>
<dbReference type="AlphaFoldDB" id="A0AAJ1S8K5"/>
<feature type="region of interest" description="Disordered" evidence="1">
    <location>
        <begin position="1"/>
        <end position="21"/>
    </location>
</feature>
<evidence type="ECO:0000313" key="3">
    <source>
        <dbReference type="EMBL" id="MDP7739273.1"/>
    </source>
</evidence>
<accession>A0AAJ1S8K5</accession>
<protein>
    <submittedName>
        <fullName evidence="3">Uncharacterized protein</fullName>
    </submittedName>
</protein>
<keyword evidence="2" id="KW-0812">Transmembrane</keyword>
<comment type="caution">
    <text evidence="3">The sequence shown here is derived from an EMBL/GenBank/DDBJ whole genome shotgun (WGS) entry which is preliminary data.</text>
</comment>
<organism evidence="3 4">
    <name type="scientific">Mycobacterium paragordonae</name>
    <dbReference type="NCBI Taxonomy" id="1389713"/>
    <lineage>
        <taxon>Bacteria</taxon>
        <taxon>Bacillati</taxon>
        <taxon>Actinomycetota</taxon>
        <taxon>Actinomycetes</taxon>
        <taxon>Mycobacteriales</taxon>
        <taxon>Mycobacteriaceae</taxon>
        <taxon>Mycobacterium</taxon>
    </lineage>
</organism>
<evidence type="ECO:0000256" key="1">
    <source>
        <dbReference type="SAM" id="MobiDB-lite"/>
    </source>
</evidence>
<dbReference type="EMBL" id="JAUFSA010000004">
    <property type="protein sequence ID" value="MDP7739273.1"/>
    <property type="molecule type" value="Genomic_DNA"/>
</dbReference>
<evidence type="ECO:0000256" key="2">
    <source>
        <dbReference type="SAM" id="Phobius"/>
    </source>
</evidence>
<feature type="transmembrane region" description="Helical" evidence="2">
    <location>
        <begin position="26"/>
        <end position="50"/>
    </location>
</feature>
<gene>
    <name evidence="3" type="ORF">QXL92_31560</name>
</gene>
<evidence type="ECO:0000313" key="4">
    <source>
        <dbReference type="Proteomes" id="UP001229081"/>
    </source>
</evidence>